<protein>
    <submittedName>
        <fullName evidence="4">HTH domain protein</fullName>
    </submittedName>
</protein>
<dbReference type="InterPro" id="IPR051534">
    <property type="entry name" value="CBASS_pafABC_assoc_protein"/>
</dbReference>
<dbReference type="EMBL" id="LTBA01000053">
    <property type="protein sequence ID" value="KYH30943.1"/>
    <property type="molecule type" value="Genomic_DNA"/>
</dbReference>
<evidence type="ECO:0000256" key="2">
    <source>
        <dbReference type="ARBA" id="ARBA00023163"/>
    </source>
</evidence>
<dbReference type="AlphaFoldDB" id="A0A151ATM2"/>
<dbReference type="Pfam" id="PF08279">
    <property type="entry name" value="HTH_11"/>
    <property type="match status" value="1"/>
</dbReference>
<evidence type="ECO:0000259" key="3">
    <source>
        <dbReference type="PROSITE" id="PS51000"/>
    </source>
</evidence>
<dbReference type="InterPro" id="IPR013196">
    <property type="entry name" value="HTH_11"/>
</dbReference>
<dbReference type="InterPro" id="IPR036388">
    <property type="entry name" value="WH-like_DNA-bd_sf"/>
</dbReference>
<dbReference type="OrthoDB" id="9815009at2"/>
<reference evidence="4 5" key="1">
    <citation type="submission" date="2016-02" db="EMBL/GenBank/DDBJ databases">
        <title>Genome sequence of Clostridium tepidiprofundi DSM 19306.</title>
        <authorList>
            <person name="Poehlein A."/>
            <person name="Daniel R."/>
        </authorList>
    </citation>
    <scope>NUCLEOTIDE SEQUENCE [LARGE SCALE GENOMIC DNA]</scope>
    <source>
        <strain evidence="4 5">DSM 19306</strain>
    </source>
</reference>
<dbReference type="PROSITE" id="PS51000">
    <property type="entry name" value="HTH_DEOR_2"/>
    <property type="match status" value="1"/>
</dbReference>
<dbReference type="SMART" id="SM00420">
    <property type="entry name" value="HTH_DEOR"/>
    <property type="match status" value="1"/>
</dbReference>
<name>A0A151ATM2_9CLOT</name>
<organism evidence="4 5">
    <name type="scientific">Clostridium tepidiprofundi DSM 19306</name>
    <dbReference type="NCBI Taxonomy" id="1121338"/>
    <lineage>
        <taxon>Bacteria</taxon>
        <taxon>Bacillati</taxon>
        <taxon>Bacillota</taxon>
        <taxon>Clostridia</taxon>
        <taxon>Eubacteriales</taxon>
        <taxon>Clostridiaceae</taxon>
        <taxon>Clostridium</taxon>
    </lineage>
</organism>
<keyword evidence="5" id="KW-1185">Reference proteome</keyword>
<comment type="caution">
    <text evidence="4">The sequence shown here is derived from an EMBL/GenBank/DDBJ whole genome shotgun (WGS) entry which is preliminary data.</text>
</comment>
<evidence type="ECO:0000256" key="1">
    <source>
        <dbReference type="ARBA" id="ARBA00023015"/>
    </source>
</evidence>
<dbReference type="GO" id="GO:0003700">
    <property type="term" value="F:DNA-binding transcription factor activity"/>
    <property type="evidence" value="ECO:0007669"/>
    <property type="project" value="InterPro"/>
</dbReference>
<feature type="domain" description="HTH deoR-type" evidence="3">
    <location>
        <begin position="2"/>
        <end position="61"/>
    </location>
</feature>
<dbReference type="RefSeq" id="WP_066827104.1">
    <property type="nucleotide sequence ID" value="NZ_LTBA01000053.1"/>
</dbReference>
<dbReference type="InterPro" id="IPR035959">
    <property type="entry name" value="RutC-like_sf"/>
</dbReference>
<dbReference type="PIRSF" id="PIRSF016838">
    <property type="entry name" value="PafC"/>
    <property type="match status" value="1"/>
</dbReference>
<dbReference type="PATRIC" id="fig|1121338.3.peg.2554"/>
<dbReference type="SUPFAM" id="SSF55298">
    <property type="entry name" value="YjgF-like"/>
    <property type="match status" value="1"/>
</dbReference>
<dbReference type="Gene3D" id="3.30.1330.40">
    <property type="entry name" value="RutC-like"/>
    <property type="match status" value="1"/>
</dbReference>
<dbReference type="Gene3D" id="1.10.10.10">
    <property type="entry name" value="Winged helix-like DNA-binding domain superfamily/Winged helix DNA-binding domain"/>
    <property type="match status" value="1"/>
</dbReference>
<keyword evidence="2" id="KW-0804">Transcription</keyword>
<dbReference type="InterPro" id="IPR036390">
    <property type="entry name" value="WH_DNA-bd_sf"/>
</dbReference>
<dbReference type="SUPFAM" id="SSF46785">
    <property type="entry name" value="Winged helix' DNA-binding domain"/>
    <property type="match status" value="1"/>
</dbReference>
<dbReference type="InterPro" id="IPR028349">
    <property type="entry name" value="PafC-like"/>
</dbReference>
<dbReference type="PROSITE" id="PS52050">
    <property type="entry name" value="WYL"/>
    <property type="match status" value="1"/>
</dbReference>
<keyword evidence="1" id="KW-0805">Transcription regulation</keyword>
<dbReference type="STRING" id="1121338.CLTEP_24650"/>
<sequence length="342" mass="39635">MKIQRLLAIVTYLLNRDLVTCKELSEKFEVSERTIQRDIDYINMAGIPIVSIRGINGGYKILDSYRVSKQTAGDEDLLSIQLALEALFSAMNRKNVERTLEKIKSISTSKSNDIAIDFSVVGENKKLQSDVELILEAINIKKSITFDYTNAQGKESSKYIEPISLQFKWYTWYFVGYDPKNKRYQIFKIIRLKNLKIGQNDFSMEHNQDKYNFESIMRQDDRELMTIQFECCNDTIPKIKEYIPSITVLEELSNVSIFEMVVPEGEFFWFSILFSLGDGIKILTPRSLQIQFKNCAQKMEEVFKRYFVDGYPARKTIQTEFAHIGGEKGLRIQIDGIAYCGH</sequence>
<gene>
    <name evidence="4" type="ORF">CLTEP_24650</name>
</gene>
<evidence type="ECO:0000313" key="5">
    <source>
        <dbReference type="Proteomes" id="UP000075531"/>
    </source>
</evidence>
<proteinExistence type="predicted"/>
<dbReference type="InterPro" id="IPR001034">
    <property type="entry name" value="DeoR_HTH"/>
</dbReference>
<dbReference type="InterPro" id="IPR026881">
    <property type="entry name" value="WYL_dom"/>
</dbReference>
<evidence type="ECO:0000313" key="4">
    <source>
        <dbReference type="EMBL" id="KYH30943.1"/>
    </source>
</evidence>
<dbReference type="Pfam" id="PF13280">
    <property type="entry name" value="WYL"/>
    <property type="match status" value="1"/>
</dbReference>
<dbReference type="PANTHER" id="PTHR34580">
    <property type="match status" value="1"/>
</dbReference>
<dbReference type="PANTHER" id="PTHR34580:SF1">
    <property type="entry name" value="PROTEIN PAFC"/>
    <property type="match status" value="1"/>
</dbReference>
<dbReference type="Proteomes" id="UP000075531">
    <property type="component" value="Unassembled WGS sequence"/>
</dbReference>
<accession>A0A151ATM2</accession>